<dbReference type="PANTHER" id="PTHR23135:SF18">
    <property type="entry name" value="CYANOPHYCIN SYNTHETASE"/>
    <property type="match status" value="1"/>
</dbReference>
<sequence>MTFPPIQFLQMHPLRGPNMWTYVPVIEAWIDIGVLEDHPSNTIPGFYDRLAALLPGLIEHRCSYEERGGFLKRLAEGTWPAHIMEHVTLELLTMAGMSGGFGRAREMSQRGHYKVIVSTWTEAITQNALLAARDLVHAAMNDQPFDVAAAVAQLRDQADDECLGPSTASIVEAASARKIPSIRLNDGNLVQLGYGAAARRIWTAETDRTCAIAEGIAGDKDLTKSLLAPCGVPVPEGRMVENAADAWAAAQEIGAPDVPVVVKPYDGNHGRGVFIDLKTEKEITTAYGVASEEGSGVLVERYIRGLEHRLLVVGDQLVAAAKGDSAWVTGDGQHTVYELIQLQINSDPRRGDTEEHPLNRLGIDSAARVLLAQQGFTEDSVPPAGVTVEIQRNGNVGIDITDEVHPDTASLAVLAAQIVGLDIAGIDLVAQDIRRPLDEQGGAIVEVNAGPGLLMHLRPALGQPRPVGQAIVNHLFAPQSSNPDGRIPVIGITGTNGKTAVARLVSHIMQLSGKHVGLACSDGLYFDRRQLEKGAQDNWQGAQRTLRNRAVDVAVLENGIPTLLTEGTGYDRCHIGVVTQIGSGDHLGLFDIQEREKLYTVCRTQVDLVLPQGAAILNAQDPLVAEMAELCDGEVIFFATDGNHTVIQEQLEQGKRAVFLRQGRIVLAQGGDEEHLADLIDLPITEQGQVAFQVDNVLAASATAWAMGMPAALIRTGLETFGLAQSKSPQLPGRFTLLQDAHGPIVVDSARNLSAVEALVAALRQHPQTRHYQRQRIVFAARPQSRPADAAALRRALENDFTQVHWVTPDTLLAAQEQALRERQPDELLILQTQQGQPLQQIEQIKKWLAE</sequence>
<dbReference type="InterPro" id="IPR011810">
    <property type="entry name" value="Cya_phycin_syn"/>
</dbReference>
<proteinExistence type="predicted"/>
<evidence type="ECO:0000256" key="1">
    <source>
        <dbReference type="ARBA" id="ARBA00022598"/>
    </source>
</evidence>
<dbReference type="InterPro" id="IPR013815">
    <property type="entry name" value="ATP_grasp_subdomain_1"/>
</dbReference>
<dbReference type="PANTHER" id="PTHR23135">
    <property type="entry name" value="MUR LIGASE FAMILY MEMBER"/>
    <property type="match status" value="1"/>
</dbReference>
<dbReference type="SUPFAM" id="SSF56059">
    <property type="entry name" value="Glutathione synthetase ATP-binding domain-like"/>
    <property type="match status" value="1"/>
</dbReference>
<dbReference type="AlphaFoldDB" id="A0A368L7J6"/>
<dbReference type="Pfam" id="PF08443">
    <property type="entry name" value="RimK"/>
    <property type="match status" value="1"/>
</dbReference>
<dbReference type="EC" id="6.3.2.30" evidence="6"/>
<evidence type="ECO:0000313" key="6">
    <source>
        <dbReference type="EMBL" id="RCS59219.1"/>
    </source>
</evidence>
<dbReference type="InterPro" id="IPR044019">
    <property type="entry name" value="Cyanophycin_syn_N"/>
</dbReference>
<dbReference type="Proteomes" id="UP000252357">
    <property type="component" value="Unassembled WGS sequence"/>
</dbReference>
<dbReference type="InterPro" id="IPR013651">
    <property type="entry name" value="ATP-grasp_RimK-type"/>
</dbReference>
<dbReference type="GO" id="GO:0005524">
    <property type="term" value="F:ATP binding"/>
    <property type="evidence" value="ECO:0007669"/>
    <property type="project" value="UniProtKB-UniRule"/>
</dbReference>
<dbReference type="NCBIfam" id="TIGR02068">
    <property type="entry name" value="cya_phycin_syn"/>
    <property type="match status" value="1"/>
</dbReference>
<dbReference type="InterPro" id="IPR013221">
    <property type="entry name" value="Mur_ligase_cen"/>
</dbReference>
<evidence type="ECO:0000313" key="7">
    <source>
        <dbReference type="Proteomes" id="UP000252357"/>
    </source>
</evidence>
<dbReference type="Pfam" id="PF08245">
    <property type="entry name" value="Mur_ligase_M"/>
    <property type="match status" value="1"/>
</dbReference>
<evidence type="ECO:0000256" key="4">
    <source>
        <dbReference type="PROSITE-ProRule" id="PRU00409"/>
    </source>
</evidence>
<dbReference type="InterPro" id="IPR011761">
    <property type="entry name" value="ATP-grasp"/>
</dbReference>
<dbReference type="Gene3D" id="3.30.470.20">
    <property type="entry name" value="ATP-grasp fold, B domain"/>
    <property type="match status" value="1"/>
</dbReference>
<dbReference type="GO" id="GO:0071160">
    <property type="term" value="F:cyanophycin synthetase activity (L-aspartate-adding)"/>
    <property type="evidence" value="ECO:0007669"/>
    <property type="project" value="UniProtKB-EC"/>
</dbReference>
<evidence type="ECO:0000259" key="5">
    <source>
        <dbReference type="PROSITE" id="PS50975"/>
    </source>
</evidence>
<protein>
    <submittedName>
        <fullName evidence="6">Cyanophycin synthetase</fullName>
        <ecNumber evidence="6">6.3.2.29</ecNumber>
        <ecNumber evidence="6">6.3.2.30</ecNumber>
    </submittedName>
</protein>
<dbReference type="Gene3D" id="3.30.1490.20">
    <property type="entry name" value="ATP-grasp fold, A domain"/>
    <property type="match status" value="1"/>
</dbReference>
<dbReference type="SUPFAM" id="SSF53244">
    <property type="entry name" value="MurD-like peptide ligases, peptide-binding domain"/>
    <property type="match status" value="1"/>
</dbReference>
<dbReference type="Gene3D" id="3.40.1190.10">
    <property type="entry name" value="Mur-like, catalytic domain"/>
    <property type="match status" value="1"/>
</dbReference>
<organism evidence="6 7">
    <name type="scientific">Parvibium lacunae</name>
    <dbReference type="NCBI Taxonomy" id="1888893"/>
    <lineage>
        <taxon>Bacteria</taxon>
        <taxon>Pseudomonadati</taxon>
        <taxon>Pseudomonadota</taxon>
        <taxon>Betaproteobacteria</taxon>
        <taxon>Burkholderiales</taxon>
        <taxon>Alcaligenaceae</taxon>
        <taxon>Parvibium</taxon>
    </lineage>
</organism>
<name>A0A368L7J6_9BURK</name>
<dbReference type="InterPro" id="IPR036565">
    <property type="entry name" value="Mur-like_cat_sf"/>
</dbReference>
<dbReference type="PROSITE" id="PS50975">
    <property type="entry name" value="ATP_GRASP"/>
    <property type="match status" value="1"/>
</dbReference>
<comment type="caution">
    <text evidence="6">The sequence shown here is derived from an EMBL/GenBank/DDBJ whole genome shotgun (WGS) entry which is preliminary data.</text>
</comment>
<dbReference type="InterPro" id="IPR036615">
    <property type="entry name" value="Mur_ligase_C_dom_sf"/>
</dbReference>
<dbReference type="Pfam" id="PF18921">
    <property type="entry name" value="Cyanophycin_syn"/>
    <property type="match status" value="1"/>
</dbReference>
<keyword evidence="7" id="KW-1185">Reference proteome</keyword>
<gene>
    <name evidence="6" type="primary">cphA</name>
    <name evidence="6" type="ORF">DU000_00195</name>
</gene>
<dbReference type="OrthoDB" id="9803907at2"/>
<dbReference type="NCBIfam" id="NF010623">
    <property type="entry name" value="PRK14016.1"/>
    <property type="match status" value="1"/>
</dbReference>
<reference evidence="6 7" key="1">
    <citation type="journal article" date="2018" name="Int. J. Syst. Evol. Microbiol.">
        <title>Parvibium lacunae gen. nov., sp. nov., a new member of the family Alcaligenaceae isolated from a freshwater pond.</title>
        <authorList>
            <person name="Chen W.M."/>
            <person name="Xie P.B."/>
            <person name="Hsu M.Y."/>
            <person name="Sheu S.Y."/>
        </authorList>
    </citation>
    <scope>NUCLEOTIDE SEQUENCE [LARGE SCALE GENOMIC DNA]</scope>
    <source>
        <strain evidence="6 7">KMB9</strain>
    </source>
</reference>
<keyword evidence="1 6" id="KW-0436">Ligase</keyword>
<dbReference type="GO" id="GO:0071161">
    <property type="term" value="F:cyanophycin synthetase activity (L-arginine-adding)"/>
    <property type="evidence" value="ECO:0007669"/>
    <property type="project" value="UniProtKB-EC"/>
</dbReference>
<dbReference type="EMBL" id="QPGB01000001">
    <property type="protein sequence ID" value="RCS59219.1"/>
    <property type="molecule type" value="Genomic_DNA"/>
</dbReference>
<dbReference type="RefSeq" id="WP_114401369.1">
    <property type="nucleotide sequence ID" value="NZ_QPGB01000001.1"/>
</dbReference>
<evidence type="ECO:0000256" key="3">
    <source>
        <dbReference type="ARBA" id="ARBA00022840"/>
    </source>
</evidence>
<evidence type="ECO:0000256" key="2">
    <source>
        <dbReference type="ARBA" id="ARBA00022741"/>
    </source>
</evidence>
<accession>A0A368L7J6</accession>
<dbReference type="Gene3D" id="3.90.190.20">
    <property type="entry name" value="Mur ligase, C-terminal domain"/>
    <property type="match status" value="1"/>
</dbReference>
<dbReference type="EC" id="6.3.2.29" evidence="6"/>
<keyword evidence="2 4" id="KW-0547">Nucleotide-binding</keyword>
<dbReference type="SUPFAM" id="SSF53623">
    <property type="entry name" value="MurD-like peptide ligases, catalytic domain"/>
    <property type="match status" value="1"/>
</dbReference>
<dbReference type="GO" id="GO:0046872">
    <property type="term" value="F:metal ion binding"/>
    <property type="evidence" value="ECO:0007669"/>
    <property type="project" value="InterPro"/>
</dbReference>
<feature type="domain" description="ATP-grasp" evidence="5">
    <location>
        <begin position="224"/>
        <end position="476"/>
    </location>
</feature>
<keyword evidence="3 4" id="KW-0067">ATP-binding</keyword>